<keyword evidence="5 8" id="KW-0812">Transmembrane</keyword>
<evidence type="ECO:0000256" key="2">
    <source>
        <dbReference type="ARBA" id="ARBA00007935"/>
    </source>
</evidence>
<evidence type="ECO:0000256" key="7">
    <source>
        <dbReference type="ARBA" id="ARBA00023136"/>
    </source>
</evidence>
<accession>A0AAE3VE65</accession>
<dbReference type="RefSeq" id="WP_307260179.1">
    <property type="nucleotide sequence ID" value="NZ_JAUSVL010000001.1"/>
</dbReference>
<reference evidence="9" key="1">
    <citation type="submission" date="2023-07" db="EMBL/GenBank/DDBJ databases">
        <title>Genomic Encyclopedia of Type Strains, Phase IV (KMG-IV): sequencing the most valuable type-strain genomes for metagenomic binning, comparative biology and taxonomic classification.</title>
        <authorList>
            <person name="Goeker M."/>
        </authorList>
    </citation>
    <scope>NUCLEOTIDE SEQUENCE</scope>
    <source>
        <strain evidence="9">DSM 24202</strain>
    </source>
</reference>
<sequence length="321" mass="33470">MAFLALLALCVLAFMFSVRFGELRLGLPEIVTTLWRRDGGLDYQILWYIRLPRVLLGALVGASFAVSGVILQGVLRNPLASPGIIGVSAGGGLAGIVVMVLLPRHGGAMVPAAFAGSLLAALLVYVLSWKRGVSTIRLILAGVAVSAMLGALSSAVLLFNAEKAGGVLDFTIGSLSTRSWRHVEQVWPYMALGLLMAQALCGRLNILALGDDVAVGLGLQVERVRVALLATAALLAAAAVSAVGLLGFVGLIAPHLARMVIGSDNRFLLPAAALLGATLVMACDSVGRVVMPPSELPVGIIMAMVGPPFFLWLLRKVSYEA</sequence>
<dbReference type="PANTHER" id="PTHR30472">
    <property type="entry name" value="FERRIC ENTEROBACTIN TRANSPORT SYSTEM PERMEASE PROTEIN"/>
    <property type="match status" value="1"/>
</dbReference>
<dbReference type="CDD" id="cd06550">
    <property type="entry name" value="TM_ABC_iron-siderophores_like"/>
    <property type="match status" value="1"/>
</dbReference>
<organism evidence="9 10">
    <name type="scientific">Oligosphaera ethanolica</name>
    <dbReference type="NCBI Taxonomy" id="760260"/>
    <lineage>
        <taxon>Bacteria</taxon>
        <taxon>Pseudomonadati</taxon>
        <taxon>Lentisphaerota</taxon>
        <taxon>Oligosphaeria</taxon>
        <taxon>Oligosphaerales</taxon>
        <taxon>Oligosphaeraceae</taxon>
        <taxon>Oligosphaera</taxon>
    </lineage>
</organism>
<dbReference type="FunFam" id="1.10.3470.10:FF:000001">
    <property type="entry name" value="Vitamin B12 ABC transporter permease BtuC"/>
    <property type="match status" value="1"/>
</dbReference>
<dbReference type="GO" id="GO:0005886">
    <property type="term" value="C:plasma membrane"/>
    <property type="evidence" value="ECO:0007669"/>
    <property type="project" value="UniProtKB-SubCell"/>
</dbReference>
<dbReference type="PANTHER" id="PTHR30472:SF24">
    <property type="entry name" value="FERRIC ENTEROBACTIN TRANSPORT SYSTEM PERMEASE PROTEIN FEPG"/>
    <property type="match status" value="1"/>
</dbReference>
<gene>
    <name evidence="9" type="ORF">J3R75_000952</name>
</gene>
<dbReference type="Proteomes" id="UP001238163">
    <property type="component" value="Unassembled WGS sequence"/>
</dbReference>
<dbReference type="SUPFAM" id="SSF81345">
    <property type="entry name" value="ABC transporter involved in vitamin B12 uptake, BtuC"/>
    <property type="match status" value="1"/>
</dbReference>
<evidence type="ECO:0000313" key="9">
    <source>
        <dbReference type="EMBL" id="MDQ0288845.1"/>
    </source>
</evidence>
<feature type="transmembrane region" description="Helical" evidence="8">
    <location>
        <begin position="226"/>
        <end position="255"/>
    </location>
</feature>
<keyword evidence="10" id="KW-1185">Reference proteome</keyword>
<evidence type="ECO:0000256" key="4">
    <source>
        <dbReference type="ARBA" id="ARBA00022475"/>
    </source>
</evidence>
<dbReference type="InterPro" id="IPR000522">
    <property type="entry name" value="ABC_transptr_permease_BtuC"/>
</dbReference>
<dbReference type="InterPro" id="IPR037294">
    <property type="entry name" value="ABC_BtuC-like"/>
</dbReference>
<evidence type="ECO:0000256" key="8">
    <source>
        <dbReference type="SAM" id="Phobius"/>
    </source>
</evidence>
<dbReference type="Pfam" id="PF01032">
    <property type="entry name" value="FecCD"/>
    <property type="match status" value="1"/>
</dbReference>
<name>A0AAE3VE65_9BACT</name>
<keyword evidence="4" id="KW-1003">Cell membrane</keyword>
<evidence type="ECO:0000256" key="6">
    <source>
        <dbReference type="ARBA" id="ARBA00022989"/>
    </source>
</evidence>
<feature type="transmembrane region" description="Helical" evidence="8">
    <location>
        <begin position="139"/>
        <end position="159"/>
    </location>
</feature>
<comment type="similarity">
    <text evidence="2">Belongs to the binding-protein-dependent transport system permease family. FecCD subfamily.</text>
</comment>
<dbReference type="Gene3D" id="1.10.3470.10">
    <property type="entry name" value="ABC transporter involved in vitamin B12 uptake, BtuC"/>
    <property type="match status" value="1"/>
</dbReference>
<evidence type="ECO:0000313" key="10">
    <source>
        <dbReference type="Proteomes" id="UP001238163"/>
    </source>
</evidence>
<comment type="subcellular location">
    <subcellularLocation>
        <location evidence="1">Cell membrane</location>
        <topology evidence="1">Multi-pass membrane protein</topology>
    </subcellularLocation>
</comment>
<keyword evidence="7 8" id="KW-0472">Membrane</keyword>
<feature type="transmembrane region" description="Helical" evidence="8">
    <location>
        <begin position="45"/>
        <end position="71"/>
    </location>
</feature>
<evidence type="ECO:0000256" key="3">
    <source>
        <dbReference type="ARBA" id="ARBA00022448"/>
    </source>
</evidence>
<evidence type="ECO:0000256" key="1">
    <source>
        <dbReference type="ARBA" id="ARBA00004651"/>
    </source>
</evidence>
<dbReference type="EMBL" id="JAUSVL010000001">
    <property type="protein sequence ID" value="MDQ0288845.1"/>
    <property type="molecule type" value="Genomic_DNA"/>
</dbReference>
<evidence type="ECO:0000256" key="5">
    <source>
        <dbReference type="ARBA" id="ARBA00022692"/>
    </source>
</evidence>
<dbReference type="GO" id="GO:0022857">
    <property type="term" value="F:transmembrane transporter activity"/>
    <property type="evidence" value="ECO:0007669"/>
    <property type="project" value="InterPro"/>
</dbReference>
<protein>
    <submittedName>
        <fullName evidence="9">Iron complex transport system permease protein</fullName>
    </submittedName>
</protein>
<feature type="transmembrane region" description="Helical" evidence="8">
    <location>
        <begin position="83"/>
        <end position="102"/>
    </location>
</feature>
<feature type="transmembrane region" description="Helical" evidence="8">
    <location>
        <begin position="296"/>
        <end position="314"/>
    </location>
</feature>
<dbReference type="GO" id="GO:0033214">
    <property type="term" value="P:siderophore-iron import into cell"/>
    <property type="evidence" value="ECO:0007669"/>
    <property type="project" value="TreeGrafter"/>
</dbReference>
<comment type="caution">
    <text evidence="9">The sequence shown here is derived from an EMBL/GenBank/DDBJ whole genome shotgun (WGS) entry which is preliminary data.</text>
</comment>
<dbReference type="AlphaFoldDB" id="A0AAE3VE65"/>
<feature type="transmembrane region" description="Helical" evidence="8">
    <location>
        <begin position="108"/>
        <end position="127"/>
    </location>
</feature>
<keyword evidence="3" id="KW-0813">Transport</keyword>
<keyword evidence="6 8" id="KW-1133">Transmembrane helix</keyword>
<feature type="transmembrane region" description="Helical" evidence="8">
    <location>
        <begin position="267"/>
        <end position="290"/>
    </location>
</feature>
<proteinExistence type="inferred from homology"/>